<sequence>MPNEWETIAIFVLLALMLGSFIWRRIPDEFTALAGFAIVVTTQILPLEASLRAIANPGIAAIAGMLVIGSSLEKAGAIALAKKAFECLPQAKPSYSILGMILVIALVSALLNNTAVVVLLAPVVISYGQHSKLPPGKLLMPLSFAAILGGSCTLIGTSTNLVVSAYGESLGHPPFTFFELSKVGLPLLAISSVYLAFVGQRMLPDNPTPPGLSKVHRIEHVNSKRIAIGFAILCGIVLFSAFELLPIAVSAPAGSLFLIAAKCISPRDALSSLNWRLLLLIASMLGVGAAFQSSGASTIAASSIEYSLSLSPFPEYNGLLTIAIVFVATSLLTEILTNNAAAITMAAIAASLSAQLDLNLKPLLIAIAVAASSSYSTPIGYQTNTYVAHLAGYRFTDFLRVGTPMNVIATIVAVPIIAYFWPLR</sequence>
<feature type="transmembrane region" description="Helical" evidence="7">
    <location>
        <begin position="7"/>
        <end position="24"/>
    </location>
</feature>
<evidence type="ECO:0000256" key="4">
    <source>
        <dbReference type="ARBA" id="ARBA00022737"/>
    </source>
</evidence>
<dbReference type="GO" id="GO:0005886">
    <property type="term" value="C:plasma membrane"/>
    <property type="evidence" value="ECO:0007669"/>
    <property type="project" value="TreeGrafter"/>
</dbReference>
<evidence type="ECO:0000313" key="9">
    <source>
        <dbReference type="EMBL" id="MBD5778896.1"/>
    </source>
</evidence>
<comment type="subcellular location">
    <subcellularLocation>
        <location evidence="1">Membrane</location>
        <topology evidence="1">Multi-pass membrane protein</topology>
    </subcellularLocation>
</comment>
<proteinExistence type="predicted"/>
<dbReference type="AlphaFoldDB" id="A0A927F7Y2"/>
<feature type="transmembrane region" description="Helical" evidence="7">
    <location>
        <begin position="183"/>
        <end position="203"/>
    </location>
</feature>
<evidence type="ECO:0000256" key="5">
    <source>
        <dbReference type="ARBA" id="ARBA00022989"/>
    </source>
</evidence>
<comment type="caution">
    <text evidence="9">The sequence shown here is derived from an EMBL/GenBank/DDBJ whole genome shotgun (WGS) entry which is preliminary data.</text>
</comment>
<keyword evidence="4" id="KW-0677">Repeat</keyword>
<dbReference type="InterPro" id="IPR004680">
    <property type="entry name" value="Cit_transptr-like_dom"/>
</dbReference>
<keyword evidence="2" id="KW-0813">Transport</keyword>
<feature type="transmembrane region" description="Helical" evidence="7">
    <location>
        <begin position="401"/>
        <end position="421"/>
    </location>
</feature>
<feature type="transmembrane region" description="Helical" evidence="7">
    <location>
        <begin position="101"/>
        <end position="127"/>
    </location>
</feature>
<name>A0A927F7Y2_9BACT</name>
<evidence type="ECO:0000256" key="7">
    <source>
        <dbReference type="SAM" id="Phobius"/>
    </source>
</evidence>
<dbReference type="PANTHER" id="PTHR43652:SF2">
    <property type="entry name" value="BASIC AMINO ACID ANTIPORTER YFCC-RELATED"/>
    <property type="match status" value="1"/>
</dbReference>
<evidence type="ECO:0000256" key="6">
    <source>
        <dbReference type="ARBA" id="ARBA00023136"/>
    </source>
</evidence>
<feature type="transmembrane region" description="Helical" evidence="7">
    <location>
        <begin position="277"/>
        <end position="300"/>
    </location>
</feature>
<dbReference type="Proteomes" id="UP000622317">
    <property type="component" value="Unassembled WGS sequence"/>
</dbReference>
<feature type="transmembrane region" description="Helical" evidence="7">
    <location>
        <begin position="224"/>
        <end position="241"/>
    </location>
</feature>
<dbReference type="Pfam" id="PF03600">
    <property type="entry name" value="CitMHS"/>
    <property type="match status" value="1"/>
</dbReference>
<organism evidence="9 10">
    <name type="scientific">Pelagicoccus enzymogenes</name>
    <dbReference type="NCBI Taxonomy" id="2773457"/>
    <lineage>
        <taxon>Bacteria</taxon>
        <taxon>Pseudomonadati</taxon>
        <taxon>Verrucomicrobiota</taxon>
        <taxon>Opitutia</taxon>
        <taxon>Puniceicoccales</taxon>
        <taxon>Pelagicoccaceae</taxon>
        <taxon>Pelagicoccus</taxon>
    </lineage>
</organism>
<dbReference type="EMBL" id="JACYFG010000006">
    <property type="protein sequence ID" value="MBD5778896.1"/>
    <property type="molecule type" value="Genomic_DNA"/>
</dbReference>
<feature type="transmembrane region" description="Helical" evidence="7">
    <location>
        <begin position="362"/>
        <end position="381"/>
    </location>
</feature>
<keyword evidence="10" id="KW-1185">Reference proteome</keyword>
<protein>
    <submittedName>
        <fullName evidence="9">SLC13/DASS family transporter</fullName>
    </submittedName>
</protein>
<evidence type="ECO:0000256" key="1">
    <source>
        <dbReference type="ARBA" id="ARBA00004141"/>
    </source>
</evidence>
<dbReference type="PANTHER" id="PTHR43652">
    <property type="entry name" value="BASIC AMINO ACID ANTIPORTER YFCC-RELATED"/>
    <property type="match status" value="1"/>
</dbReference>
<keyword evidence="6 7" id="KW-0472">Membrane</keyword>
<gene>
    <name evidence="9" type="ORF">IEN85_05285</name>
</gene>
<keyword evidence="3 7" id="KW-0812">Transmembrane</keyword>
<feature type="transmembrane region" description="Helical" evidence="7">
    <location>
        <begin position="59"/>
        <end position="81"/>
    </location>
</feature>
<feature type="domain" description="Citrate transporter-like" evidence="8">
    <location>
        <begin position="21"/>
        <end position="370"/>
    </location>
</feature>
<keyword evidence="5 7" id="KW-1133">Transmembrane helix</keyword>
<dbReference type="RefSeq" id="WP_191616022.1">
    <property type="nucleotide sequence ID" value="NZ_JACYFG010000006.1"/>
</dbReference>
<evidence type="ECO:0000313" key="10">
    <source>
        <dbReference type="Proteomes" id="UP000622317"/>
    </source>
</evidence>
<feature type="transmembrane region" description="Helical" evidence="7">
    <location>
        <begin position="320"/>
        <end position="350"/>
    </location>
</feature>
<evidence type="ECO:0000256" key="3">
    <source>
        <dbReference type="ARBA" id="ARBA00022692"/>
    </source>
</evidence>
<dbReference type="GO" id="GO:0055085">
    <property type="term" value="P:transmembrane transport"/>
    <property type="evidence" value="ECO:0007669"/>
    <property type="project" value="InterPro"/>
</dbReference>
<evidence type="ECO:0000256" key="2">
    <source>
        <dbReference type="ARBA" id="ARBA00022448"/>
    </source>
</evidence>
<feature type="transmembrane region" description="Helical" evidence="7">
    <location>
        <begin position="30"/>
        <end position="47"/>
    </location>
</feature>
<evidence type="ECO:0000259" key="8">
    <source>
        <dbReference type="Pfam" id="PF03600"/>
    </source>
</evidence>
<reference evidence="9" key="1">
    <citation type="submission" date="2020-09" db="EMBL/GenBank/DDBJ databases">
        <title>Pelagicoccus enzymogenes sp. nov. with an EPS production, isolated from marine sediment.</title>
        <authorList>
            <person name="Feng X."/>
        </authorList>
    </citation>
    <scope>NUCLEOTIDE SEQUENCE</scope>
    <source>
        <strain evidence="9">NFK12</strain>
    </source>
</reference>
<accession>A0A927F7Y2</accession>
<feature type="transmembrane region" description="Helical" evidence="7">
    <location>
        <begin position="139"/>
        <end position="163"/>
    </location>
</feature>
<dbReference type="InterPro" id="IPR051679">
    <property type="entry name" value="DASS-Related_Transporters"/>
</dbReference>